<keyword evidence="10" id="KW-1002">Plastid outer membrane</keyword>
<keyword evidence="6" id="KW-0812">Transmembrane</keyword>
<keyword evidence="3" id="KW-0813">Transport</keyword>
<dbReference type="STRING" id="5722.A2ER87"/>
<sequence>MQTENTTSGNMKTISNMDDDNSVVVMLVGDPGSGKSSFGNLYLKKEAFETSQRPLPCTLIPNYESNVVDGMERTVIDTEGFDDGVHSVEEQIQRLAVMLRRYNIGISAIGVVIQAEQLRITQGVKNVIKFVYDAFGDVILSHLCIIFTHCTRRFPDRTIKNNSYKNAIIKYLTEISGKDTIQGLPIYYFNCMKPEKDFVAENLMHFHGWVASRQKFCSSEVRDADFGYTTQEEKEEGHSIGIVTEGNITYENFIDRMRVKYIPNNNSEKPSYSEWETTKEYRKKIKEVSEERVDNSFLCYSFEGDKKYEITIDKVRTITVDFETGQVEHGPWGEIARHKKVVDSTKEREETTTSSWVEVVKGGYNIVCAKFRRKIIITPDGNVNFGDEIEIPGTRVSQFIKNEVVVVKKGGCLLI</sequence>
<keyword evidence="8" id="KW-0547">Nucleotide-binding</keyword>
<dbReference type="VEuPathDB" id="TrichDB:TVAG_226530"/>
<keyword evidence="7" id="KW-0479">Metal-binding</keyword>
<dbReference type="InterPro" id="IPR045058">
    <property type="entry name" value="GIMA/IAN/Toc"/>
</dbReference>
<dbReference type="SUPFAM" id="SSF52540">
    <property type="entry name" value="P-loop containing nucleoside triphosphate hydrolases"/>
    <property type="match status" value="1"/>
</dbReference>
<keyword evidence="9" id="KW-0378">Hydrolase</keyword>
<keyword evidence="15" id="KW-0472">Membrane</keyword>
<comment type="subcellular location">
    <subcellularLocation>
        <location evidence="2">Membrane</location>
        <topology evidence="2">Single-pass membrane protein</topology>
    </subcellularLocation>
    <subcellularLocation>
        <location evidence="16">Plastid</location>
        <location evidence="16">Chloroplast outer membrane</location>
    </subcellularLocation>
</comment>
<evidence type="ECO:0000256" key="8">
    <source>
        <dbReference type="ARBA" id="ARBA00022741"/>
    </source>
</evidence>
<dbReference type="FunFam" id="3.40.50.300:FF:002894">
    <property type="entry name" value="AIG1 family protein"/>
    <property type="match status" value="1"/>
</dbReference>
<evidence type="ECO:0000256" key="14">
    <source>
        <dbReference type="ARBA" id="ARBA00023134"/>
    </source>
</evidence>
<reference evidence="18" key="2">
    <citation type="journal article" date="2007" name="Science">
        <title>Draft genome sequence of the sexually transmitted pathogen Trichomonas vaginalis.</title>
        <authorList>
            <person name="Carlton J.M."/>
            <person name="Hirt R.P."/>
            <person name="Silva J.C."/>
            <person name="Delcher A.L."/>
            <person name="Schatz M."/>
            <person name="Zhao Q."/>
            <person name="Wortman J.R."/>
            <person name="Bidwell S.L."/>
            <person name="Alsmark U.C.M."/>
            <person name="Besteiro S."/>
            <person name="Sicheritz-Ponten T."/>
            <person name="Noel C.J."/>
            <person name="Dacks J.B."/>
            <person name="Foster P.G."/>
            <person name="Simillion C."/>
            <person name="Van de Peer Y."/>
            <person name="Miranda-Saavedra D."/>
            <person name="Barton G.J."/>
            <person name="Westrop G.D."/>
            <person name="Mueller S."/>
            <person name="Dessi D."/>
            <person name="Fiori P.L."/>
            <person name="Ren Q."/>
            <person name="Paulsen I."/>
            <person name="Zhang H."/>
            <person name="Bastida-Corcuera F.D."/>
            <person name="Simoes-Barbosa A."/>
            <person name="Brown M.T."/>
            <person name="Hayes R.D."/>
            <person name="Mukherjee M."/>
            <person name="Okumura C.Y."/>
            <person name="Schneider R."/>
            <person name="Smith A.J."/>
            <person name="Vanacova S."/>
            <person name="Villalvazo M."/>
            <person name="Haas B.J."/>
            <person name="Pertea M."/>
            <person name="Feldblyum T.V."/>
            <person name="Utterback T.R."/>
            <person name="Shu C.L."/>
            <person name="Osoegawa K."/>
            <person name="de Jong P.J."/>
            <person name="Hrdy I."/>
            <person name="Horvathova L."/>
            <person name="Zubacova Z."/>
            <person name="Dolezal P."/>
            <person name="Malik S.B."/>
            <person name="Logsdon J.M. Jr."/>
            <person name="Henze K."/>
            <person name="Gupta A."/>
            <person name="Wang C.C."/>
            <person name="Dunne R.L."/>
            <person name="Upcroft J.A."/>
            <person name="Upcroft P."/>
            <person name="White O."/>
            <person name="Salzberg S.L."/>
            <person name="Tang P."/>
            <person name="Chiu C.-H."/>
            <person name="Lee Y.-S."/>
            <person name="Embley T.M."/>
            <person name="Coombs G.H."/>
            <person name="Mottram J.C."/>
            <person name="Tachezy J."/>
            <person name="Fraser-Liggett C.M."/>
            <person name="Johnson P.J."/>
        </authorList>
    </citation>
    <scope>NUCLEOTIDE SEQUENCE [LARGE SCALE GENOMIC DNA]</scope>
    <source>
        <strain evidence="18">G3</strain>
    </source>
</reference>
<name>A2ER87_TRIV3</name>
<keyword evidence="11" id="KW-0460">Magnesium</keyword>
<evidence type="ECO:0000256" key="6">
    <source>
        <dbReference type="ARBA" id="ARBA00022692"/>
    </source>
</evidence>
<evidence type="ECO:0000256" key="13">
    <source>
        <dbReference type="ARBA" id="ARBA00022989"/>
    </source>
</evidence>
<evidence type="ECO:0000256" key="7">
    <source>
        <dbReference type="ARBA" id="ARBA00022723"/>
    </source>
</evidence>
<keyword evidence="5" id="KW-0934">Plastid</keyword>
<dbReference type="GO" id="GO:0003924">
    <property type="term" value="F:GTPase activity"/>
    <property type="evidence" value="ECO:0000318"/>
    <property type="project" value="GO_Central"/>
</dbReference>
<dbReference type="RefSeq" id="XP_001317063.1">
    <property type="nucleotide sequence ID" value="XM_001317028.1"/>
</dbReference>
<dbReference type="Pfam" id="PF04548">
    <property type="entry name" value="AIG1"/>
    <property type="match status" value="1"/>
</dbReference>
<evidence type="ECO:0000313" key="18">
    <source>
        <dbReference type="EMBL" id="EAY04840.1"/>
    </source>
</evidence>
<evidence type="ECO:0000256" key="16">
    <source>
        <dbReference type="ARBA" id="ARBA00024013"/>
    </source>
</evidence>
<evidence type="ECO:0000256" key="2">
    <source>
        <dbReference type="ARBA" id="ARBA00004167"/>
    </source>
</evidence>
<dbReference type="GO" id="GO:0046872">
    <property type="term" value="F:metal ion binding"/>
    <property type="evidence" value="ECO:0007669"/>
    <property type="project" value="UniProtKB-KW"/>
</dbReference>
<dbReference type="GO" id="GO:0015031">
    <property type="term" value="P:protein transport"/>
    <property type="evidence" value="ECO:0007669"/>
    <property type="project" value="UniProtKB-KW"/>
</dbReference>
<evidence type="ECO:0000256" key="5">
    <source>
        <dbReference type="ARBA" id="ARBA00022640"/>
    </source>
</evidence>
<comment type="cofactor">
    <cofactor evidence="1">
        <name>Mg(2+)</name>
        <dbReference type="ChEBI" id="CHEBI:18420"/>
    </cofactor>
</comment>
<dbReference type="AlphaFoldDB" id="A2ER87"/>
<feature type="domain" description="AIG1-type G" evidence="17">
    <location>
        <begin position="20"/>
        <end position="231"/>
    </location>
</feature>
<dbReference type="GO" id="GO:0005525">
    <property type="term" value="F:GTP binding"/>
    <property type="evidence" value="ECO:0007669"/>
    <property type="project" value="UniProtKB-KW"/>
</dbReference>
<keyword evidence="14" id="KW-0342">GTP-binding</keyword>
<evidence type="ECO:0000256" key="12">
    <source>
        <dbReference type="ARBA" id="ARBA00022927"/>
    </source>
</evidence>
<evidence type="ECO:0000256" key="15">
    <source>
        <dbReference type="ARBA" id="ARBA00023136"/>
    </source>
</evidence>
<evidence type="ECO:0000256" key="3">
    <source>
        <dbReference type="ARBA" id="ARBA00022448"/>
    </source>
</evidence>
<keyword evidence="13" id="KW-1133">Transmembrane helix</keyword>
<dbReference type="InterPro" id="IPR027417">
    <property type="entry name" value="P-loop_NTPase"/>
</dbReference>
<organism evidence="18 19">
    <name type="scientific">Trichomonas vaginalis (strain ATCC PRA-98 / G3)</name>
    <dbReference type="NCBI Taxonomy" id="412133"/>
    <lineage>
        <taxon>Eukaryota</taxon>
        <taxon>Metamonada</taxon>
        <taxon>Parabasalia</taxon>
        <taxon>Trichomonadida</taxon>
        <taxon>Trichomonadidae</taxon>
        <taxon>Trichomonas</taxon>
    </lineage>
</organism>
<keyword evidence="12" id="KW-0653">Protein transport</keyword>
<dbReference type="OrthoDB" id="5985928at2759"/>
<proteinExistence type="predicted"/>
<gene>
    <name evidence="18" type="ORF">TVAG_226530</name>
</gene>
<dbReference type="EMBL" id="DS113464">
    <property type="protein sequence ID" value="EAY04840.1"/>
    <property type="molecule type" value="Genomic_DNA"/>
</dbReference>
<dbReference type="PROSITE" id="PS51720">
    <property type="entry name" value="G_AIG1"/>
    <property type="match status" value="1"/>
</dbReference>
<reference evidence="18" key="1">
    <citation type="submission" date="2006-10" db="EMBL/GenBank/DDBJ databases">
        <authorList>
            <person name="Amadeo P."/>
            <person name="Zhao Q."/>
            <person name="Wortman J."/>
            <person name="Fraser-Liggett C."/>
            <person name="Carlton J."/>
        </authorList>
    </citation>
    <scope>NUCLEOTIDE SEQUENCE</scope>
    <source>
        <strain evidence="18">G3</strain>
    </source>
</reference>
<accession>A2ER87</accession>
<dbReference type="Proteomes" id="UP000001542">
    <property type="component" value="Unassembled WGS sequence"/>
</dbReference>
<dbReference type="VEuPathDB" id="TrichDB:TVAGG3_0411280"/>
<keyword evidence="19" id="KW-1185">Reference proteome</keyword>
<dbReference type="Gene3D" id="3.40.50.300">
    <property type="entry name" value="P-loop containing nucleotide triphosphate hydrolases"/>
    <property type="match status" value="1"/>
</dbReference>
<evidence type="ECO:0000313" key="19">
    <source>
        <dbReference type="Proteomes" id="UP000001542"/>
    </source>
</evidence>
<dbReference type="SMR" id="A2ER87"/>
<dbReference type="GO" id="GO:0009707">
    <property type="term" value="C:chloroplast outer membrane"/>
    <property type="evidence" value="ECO:0007669"/>
    <property type="project" value="UniProtKB-SubCell"/>
</dbReference>
<keyword evidence="4" id="KW-0150">Chloroplast</keyword>
<evidence type="ECO:0000259" key="17">
    <source>
        <dbReference type="PROSITE" id="PS51720"/>
    </source>
</evidence>
<dbReference type="InterPro" id="IPR006703">
    <property type="entry name" value="G_AIG1"/>
</dbReference>
<evidence type="ECO:0000256" key="4">
    <source>
        <dbReference type="ARBA" id="ARBA00022528"/>
    </source>
</evidence>
<evidence type="ECO:0000256" key="1">
    <source>
        <dbReference type="ARBA" id="ARBA00001946"/>
    </source>
</evidence>
<dbReference type="KEGG" id="tva:4762705"/>
<dbReference type="PANTHER" id="PTHR10903:SF135">
    <property type="entry name" value="TRANSLOCASE OF CHLOROPLAST 120, CHLOROPLASTIC-RELATED"/>
    <property type="match status" value="1"/>
</dbReference>
<evidence type="ECO:0000256" key="9">
    <source>
        <dbReference type="ARBA" id="ARBA00022801"/>
    </source>
</evidence>
<evidence type="ECO:0000256" key="10">
    <source>
        <dbReference type="ARBA" id="ARBA00022805"/>
    </source>
</evidence>
<dbReference type="InParanoid" id="A2ER87"/>
<evidence type="ECO:0000256" key="11">
    <source>
        <dbReference type="ARBA" id="ARBA00022842"/>
    </source>
</evidence>
<protein>
    <recommendedName>
        <fullName evidence="17">AIG1-type G domain-containing protein</fullName>
    </recommendedName>
</protein>
<dbReference type="PANTHER" id="PTHR10903">
    <property type="entry name" value="GTPASE, IMAP FAMILY MEMBER-RELATED"/>
    <property type="match status" value="1"/>
</dbReference>